<comment type="caution">
    <text evidence="2">The sequence shown here is derived from an EMBL/GenBank/DDBJ whole genome shotgun (WGS) entry which is preliminary data.</text>
</comment>
<sequence>MANPPRGRDHGHHPLSRLLVVVALAVGVLAVPAAASAEDYSAPLQRAITELKVAKEVRAGYDRDLFPHWVDADGDGCDTRDEVLIAEADDPVTVGGGCALSGGRWFSYYDRVSWTDPSRIDIDHLVPLAEAWDSGAGRWKTGTRRRYANDLGDHRSLVGVTDSVNQSKGDRDPAEWMPEFGTCRYVREWVAVKHRWRLKVDRPERRALRSLSADCKNAKITVHLAR</sequence>
<reference evidence="3" key="1">
    <citation type="journal article" date="2019" name="Int. J. Syst. Evol. Microbiol.">
        <title>The Global Catalogue of Microorganisms (GCM) 10K type strain sequencing project: providing services to taxonomists for standard genome sequencing and annotation.</title>
        <authorList>
            <consortium name="The Broad Institute Genomics Platform"/>
            <consortium name="The Broad Institute Genome Sequencing Center for Infectious Disease"/>
            <person name="Wu L."/>
            <person name="Ma J."/>
        </authorList>
    </citation>
    <scope>NUCLEOTIDE SEQUENCE [LARGE SCALE GENOMIC DNA]</scope>
    <source>
        <strain evidence="3">JCM 16022</strain>
    </source>
</reference>
<name>A0ABP5L885_9ACTN</name>
<dbReference type="RefSeq" id="WP_344149791.1">
    <property type="nucleotide sequence ID" value="NZ_BAAAQR010000003.1"/>
</dbReference>
<organism evidence="2 3">
    <name type="scientific">Nocardioides koreensis</name>
    <dbReference type="NCBI Taxonomy" id="433651"/>
    <lineage>
        <taxon>Bacteria</taxon>
        <taxon>Bacillati</taxon>
        <taxon>Actinomycetota</taxon>
        <taxon>Actinomycetes</taxon>
        <taxon>Propionibacteriales</taxon>
        <taxon>Nocardioidaceae</taxon>
        <taxon>Nocardioides</taxon>
    </lineage>
</organism>
<keyword evidence="2" id="KW-0378">Hydrolase</keyword>
<dbReference type="PANTHER" id="PTHR24094">
    <property type="entry name" value="SECRETED PROTEIN"/>
    <property type="match status" value="1"/>
</dbReference>
<keyword evidence="2" id="KW-0255">Endonuclease</keyword>
<feature type="domain" description="GmrSD restriction endonucleases C-terminal" evidence="1">
    <location>
        <begin position="113"/>
        <end position="209"/>
    </location>
</feature>
<evidence type="ECO:0000259" key="1">
    <source>
        <dbReference type="Pfam" id="PF07510"/>
    </source>
</evidence>
<proteinExistence type="predicted"/>
<dbReference type="Proteomes" id="UP001501771">
    <property type="component" value="Unassembled WGS sequence"/>
</dbReference>
<dbReference type="InterPro" id="IPR011089">
    <property type="entry name" value="GmrSD_C"/>
</dbReference>
<dbReference type="EMBL" id="BAAAQR010000003">
    <property type="protein sequence ID" value="GAA2143280.1"/>
    <property type="molecule type" value="Genomic_DNA"/>
</dbReference>
<keyword evidence="3" id="KW-1185">Reference proteome</keyword>
<keyword evidence="2" id="KW-0540">Nuclease</keyword>
<protein>
    <submittedName>
        <fullName evidence="2">HNH endonuclease family protein</fullName>
    </submittedName>
</protein>
<dbReference type="PANTHER" id="PTHR24094:SF15">
    <property type="entry name" value="AMP-DEPENDENT SYNTHETASE_LIGASE DOMAIN-CONTAINING PROTEIN-RELATED"/>
    <property type="match status" value="1"/>
</dbReference>
<evidence type="ECO:0000313" key="3">
    <source>
        <dbReference type="Proteomes" id="UP001501771"/>
    </source>
</evidence>
<dbReference type="GO" id="GO:0004519">
    <property type="term" value="F:endonuclease activity"/>
    <property type="evidence" value="ECO:0007669"/>
    <property type="project" value="UniProtKB-KW"/>
</dbReference>
<dbReference type="Pfam" id="PF07510">
    <property type="entry name" value="GmrSD_C"/>
    <property type="match status" value="1"/>
</dbReference>
<accession>A0ABP5L885</accession>
<gene>
    <name evidence="2" type="ORF">GCM10009844_15580</name>
</gene>
<evidence type="ECO:0000313" key="2">
    <source>
        <dbReference type="EMBL" id="GAA2143280.1"/>
    </source>
</evidence>